<dbReference type="PANTHER" id="PTHR43433">
    <property type="entry name" value="HYDROLASE, ALPHA/BETA FOLD FAMILY PROTEIN"/>
    <property type="match status" value="1"/>
</dbReference>
<organism evidence="2 3">
    <name type="scientific">Arenicella xantha</name>
    <dbReference type="NCBI Taxonomy" id="644221"/>
    <lineage>
        <taxon>Bacteria</taxon>
        <taxon>Pseudomonadati</taxon>
        <taxon>Pseudomonadota</taxon>
        <taxon>Gammaproteobacteria</taxon>
        <taxon>Arenicellales</taxon>
        <taxon>Arenicellaceae</taxon>
        <taxon>Arenicella</taxon>
    </lineage>
</organism>
<dbReference type="Pfam" id="PF00561">
    <property type="entry name" value="Abhydrolase_1"/>
    <property type="match status" value="1"/>
</dbReference>
<evidence type="ECO:0000259" key="1">
    <source>
        <dbReference type="Pfam" id="PF00561"/>
    </source>
</evidence>
<proteinExistence type="predicted"/>
<dbReference type="PANTHER" id="PTHR43433:SF5">
    <property type="entry name" value="AB HYDROLASE-1 DOMAIN-CONTAINING PROTEIN"/>
    <property type="match status" value="1"/>
</dbReference>
<dbReference type="InParanoid" id="A0A395JQU1"/>
<dbReference type="InterPro" id="IPR000073">
    <property type="entry name" value="AB_hydrolase_1"/>
</dbReference>
<dbReference type="AlphaFoldDB" id="A0A395JQU1"/>
<protein>
    <submittedName>
        <fullName evidence="2">Pimeloyl-ACP methyl ester carboxylesterase</fullName>
    </submittedName>
</protein>
<dbReference type="PRINTS" id="PR00111">
    <property type="entry name" value="ABHYDROLASE"/>
</dbReference>
<name>A0A395JQU1_9GAMM</name>
<evidence type="ECO:0000313" key="3">
    <source>
        <dbReference type="Proteomes" id="UP000253083"/>
    </source>
</evidence>
<evidence type="ECO:0000313" key="2">
    <source>
        <dbReference type="EMBL" id="RBP51080.1"/>
    </source>
</evidence>
<comment type="caution">
    <text evidence="2">The sequence shown here is derived from an EMBL/GenBank/DDBJ whole genome shotgun (WGS) entry which is preliminary data.</text>
</comment>
<reference evidence="2 3" key="1">
    <citation type="submission" date="2018-06" db="EMBL/GenBank/DDBJ databases">
        <title>Genomic Encyclopedia of Type Strains, Phase IV (KMG-IV): sequencing the most valuable type-strain genomes for metagenomic binning, comparative biology and taxonomic classification.</title>
        <authorList>
            <person name="Goeker M."/>
        </authorList>
    </citation>
    <scope>NUCLEOTIDE SEQUENCE [LARGE SCALE GENOMIC DNA]</scope>
    <source>
        <strain evidence="2 3">DSM 24032</strain>
    </source>
</reference>
<dbReference type="InterPro" id="IPR029058">
    <property type="entry name" value="AB_hydrolase_fold"/>
</dbReference>
<gene>
    <name evidence="2" type="ORF">DFR28_102499</name>
</gene>
<keyword evidence="3" id="KW-1185">Reference proteome</keyword>
<dbReference type="EMBL" id="QNRT01000002">
    <property type="protein sequence ID" value="RBP51080.1"/>
    <property type="molecule type" value="Genomic_DNA"/>
</dbReference>
<dbReference type="InterPro" id="IPR050471">
    <property type="entry name" value="AB_hydrolase"/>
</dbReference>
<sequence length="315" mass="34695">MKTIDYCKRTVLLGFALMLCVTVSGCIAPKNRLGMTDNVMHSKTEVVEVNGEKISYRSFGTGAPLLLLQRFRGSLNDWDPELLTALSVSNRVITFDSIGVADSEGQIPETLEGAADFVVAFMDALKIQRANVLGWSLGGMTAQVLAIKHPDRVEKLILAGTTPPAGSDEVQFAPDEWTSIATKPENSAADMAYLFYTTTDSGLRAALESQQRFERLYERGVRTKTSASIIMPQAIAARGFIDNRGNWYQRLTHIERPVLIANGDSDLAFPVINSIVLHREIPDSKLVIYPDAGHAFLFQYASRFSVDVNNFLGNE</sequence>
<dbReference type="SUPFAM" id="SSF53474">
    <property type="entry name" value="alpha/beta-Hydrolases"/>
    <property type="match status" value="1"/>
</dbReference>
<feature type="domain" description="AB hydrolase-1" evidence="1">
    <location>
        <begin position="64"/>
        <end position="298"/>
    </location>
</feature>
<dbReference type="Proteomes" id="UP000253083">
    <property type="component" value="Unassembled WGS sequence"/>
</dbReference>
<dbReference type="PROSITE" id="PS51257">
    <property type="entry name" value="PROKAR_LIPOPROTEIN"/>
    <property type="match status" value="1"/>
</dbReference>
<dbReference type="Gene3D" id="3.40.50.1820">
    <property type="entry name" value="alpha/beta hydrolase"/>
    <property type="match status" value="1"/>
</dbReference>
<accession>A0A395JQU1</accession>